<dbReference type="EMBL" id="VSSQ01000054">
    <property type="protein sequence ID" value="MPL70699.1"/>
    <property type="molecule type" value="Genomic_DNA"/>
</dbReference>
<dbReference type="AlphaFoldDB" id="A0A644TVN6"/>
<proteinExistence type="predicted"/>
<evidence type="ECO:0000313" key="1">
    <source>
        <dbReference type="EMBL" id="MPL70699.1"/>
    </source>
</evidence>
<gene>
    <name evidence="1" type="ORF">SDC9_16459</name>
</gene>
<accession>A0A644TVN6</accession>
<protein>
    <recommendedName>
        <fullName evidence="2">Alginate export domain-containing protein</fullName>
    </recommendedName>
</protein>
<sequence length="495" mass="55338">MEKLRRIIHAILILAALAAPNLSAYSRPGVTTEFDLEYQWFYGTENRLVEPYKYKSGIDLMRSYFKRPPLARLLLEGRTVAGFGAVAEAVVRDQWTGDYFRTDNFPVVGTEGDPLRIENFFFTKAAVFYENPGFSFLFGREKPDYNGTLWTGLLPGTRLPYLDSVRARGKIGRLTIDWMVANIPSIQSWETQSGTKPDFDVDPNEGVIPAGALYYGWESSPFSTNPASTIILEGMNRLSWDLGPVSIGITDHAMMARRQNRFYITDFIPVLSRHQAAVAQTNNSMAADISWTPVQGLILAAQAGFDDINADIIGVSDTGSPTIDAYVAGIEYQTITGFGSFGLDLEAGYTHWLWGNYDGSEIWPNDVNPFLRFQYRYLTDSGALLLPLTSPYGPGAVWLDASARASIRRWNLDAALCFGYLSKNSEANLIDTPVINNTTTAAATRTRFMTLALSLTWKQKVFAGDSWEITVRPKLLYLDGDIWHEIRLSTALRIR</sequence>
<evidence type="ECO:0008006" key="2">
    <source>
        <dbReference type="Google" id="ProtNLM"/>
    </source>
</evidence>
<name>A0A644TVN6_9ZZZZ</name>
<organism evidence="1">
    <name type="scientific">bioreactor metagenome</name>
    <dbReference type="NCBI Taxonomy" id="1076179"/>
    <lineage>
        <taxon>unclassified sequences</taxon>
        <taxon>metagenomes</taxon>
        <taxon>ecological metagenomes</taxon>
    </lineage>
</organism>
<comment type="caution">
    <text evidence="1">The sequence shown here is derived from an EMBL/GenBank/DDBJ whole genome shotgun (WGS) entry which is preliminary data.</text>
</comment>
<reference evidence="1" key="1">
    <citation type="submission" date="2019-08" db="EMBL/GenBank/DDBJ databases">
        <authorList>
            <person name="Kucharzyk K."/>
            <person name="Murdoch R.W."/>
            <person name="Higgins S."/>
            <person name="Loffler F."/>
        </authorList>
    </citation>
    <scope>NUCLEOTIDE SEQUENCE</scope>
</reference>